<feature type="binding site" evidence="11">
    <location>
        <position position="198"/>
    </location>
    <ligand>
        <name>Zn(2+)</name>
        <dbReference type="ChEBI" id="CHEBI:29105"/>
    </ligand>
</feature>
<dbReference type="CDD" id="cd01995">
    <property type="entry name" value="QueC-like"/>
    <property type="match status" value="1"/>
</dbReference>
<keyword evidence="3 11" id="KW-0479">Metal-binding</keyword>
<evidence type="ECO:0000256" key="5">
    <source>
        <dbReference type="ARBA" id="ARBA00022785"/>
    </source>
</evidence>
<comment type="catalytic activity">
    <reaction evidence="10 11">
        <text>7-carboxy-7-carbaguanine + NH4(+) + 2 ATP = 7-cyano-7-carbaguanine + 2 AMP + 2 diphosphate + 2 H(+)</text>
        <dbReference type="Rhea" id="RHEA:27982"/>
        <dbReference type="ChEBI" id="CHEBI:15378"/>
        <dbReference type="ChEBI" id="CHEBI:28938"/>
        <dbReference type="ChEBI" id="CHEBI:30616"/>
        <dbReference type="ChEBI" id="CHEBI:33019"/>
        <dbReference type="ChEBI" id="CHEBI:45075"/>
        <dbReference type="ChEBI" id="CHEBI:61036"/>
        <dbReference type="ChEBI" id="CHEBI:456215"/>
        <dbReference type="EC" id="6.3.4.20"/>
    </reaction>
</comment>
<dbReference type="NCBIfam" id="TIGR00364">
    <property type="entry name" value="7-cyano-7-deazaguanine synthase QueC"/>
    <property type="match status" value="1"/>
</dbReference>
<feature type="binding site" evidence="11">
    <location>
        <position position="219"/>
    </location>
    <ligand>
        <name>Zn(2+)</name>
        <dbReference type="ChEBI" id="CHEBI:29105"/>
    </ligand>
</feature>
<organism evidence="12 13">
    <name type="scientific">Succinivibrio faecicola</name>
    <dbReference type="NCBI Taxonomy" id="2820300"/>
    <lineage>
        <taxon>Bacteria</taxon>
        <taxon>Pseudomonadati</taxon>
        <taxon>Pseudomonadota</taxon>
        <taxon>Gammaproteobacteria</taxon>
        <taxon>Aeromonadales</taxon>
        <taxon>Succinivibrionaceae</taxon>
        <taxon>Succinivibrio</taxon>
    </lineage>
</organism>
<keyword evidence="13" id="KW-1185">Reference proteome</keyword>
<accession>A0ABS7DDL0</accession>
<evidence type="ECO:0000256" key="2">
    <source>
        <dbReference type="ARBA" id="ARBA00022598"/>
    </source>
</evidence>
<keyword evidence="5 11" id="KW-0671">Queuosine biosynthesis</keyword>
<dbReference type="InterPro" id="IPR014729">
    <property type="entry name" value="Rossmann-like_a/b/a_fold"/>
</dbReference>
<feature type="binding site" evidence="11">
    <location>
        <begin position="8"/>
        <end position="18"/>
    </location>
    <ligand>
        <name>ATP</name>
        <dbReference type="ChEBI" id="CHEBI:30616"/>
    </ligand>
</feature>
<comment type="caution">
    <text evidence="12">The sequence shown here is derived from an EMBL/GenBank/DDBJ whole genome shotgun (WGS) entry which is preliminary data.</text>
</comment>
<feature type="binding site" evidence="11">
    <location>
        <position position="216"/>
    </location>
    <ligand>
        <name>Zn(2+)</name>
        <dbReference type="ChEBI" id="CHEBI:29105"/>
    </ligand>
</feature>
<evidence type="ECO:0000256" key="3">
    <source>
        <dbReference type="ARBA" id="ARBA00022723"/>
    </source>
</evidence>
<protein>
    <recommendedName>
        <fullName evidence="9 11">7-cyano-7-deazaguanine synthase</fullName>
        <ecNumber evidence="9 11">6.3.4.20</ecNumber>
    </recommendedName>
    <alternativeName>
        <fullName evidence="11">7-cyano-7-carbaguanine synthase</fullName>
    </alternativeName>
    <alternativeName>
        <fullName evidence="11">PreQ(0) synthase</fullName>
    </alternativeName>
    <alternativeName>
        <fullName evidence="11">Queuosine biosynthesis protein QueC</fullName>
    </alternativeName>
</protein>
<dbReference type="PANTHER" id="PTHR42914">
    <property type="entry name" value="7-CYANO-7-DEAZAGUANINE SYNTHASE"/>
    <property type="match status" value="1"/>
</dbReference>
<evidence type="ECO:0000256" key="8">
    <source>
        <dbReference type="ARBA" id="ARBA00037993"/>
    </source>
</evidence>
<feature type="binding site" evidence="11">
    <location>
        <position position="213"/>
    </location>
    <ligand>
        <name>Zn(2+)</name>
        <dbReference type="ChEBI" id="CHEBI:29105"/>
    </ligand>
</feature>
<dbReference type="InterPro" id="IPR018317">
    <property type="entry name" value="QueC"/>
</dbReference>
<keyword evidence="6 11" id="KW-0862">Zinc</keyword>
<evidence type="ECO:0000256" key="9">
    <source>
        <dbReference type="ARBA" id="ARBA00039149"/>
    </source>
</evidence>
<evidence type="ECO:0000313" key="12">
    <source>
        <dbReference type="EMBL" id="MBW7569374.1"/>
    </source>
</evidence>
<evidence type="ECO:0000256" key="4">
    <source>
        <dbReference type="ARBA" id="ARBA00022741"/>
    </source>
</evidence>
<evidence type="ECO:0000256" key="11">
    <source>
        <dbReference type="HAMAP-Rule" id="MF_01633"/>
    </source>
</evidence>
<sequence>MNRALVVFSGGQDSSTCLYYALRRYDEVYTIGFNYGQRHAVELEFRQKFLNELSTFDPVAFSKYKGDKLIDMTSFKDLTDSALTRQGDAYVLDKSNNLPTSFVPGRNLIFLTYAAAFAYTIKADTVITGVGQADYSGYPDCREETIKALEKSINLGMESNIKIETPLMFKSKARTFMMAHQLGGYDFVRLIVENTLTCYEGDISELHNYGYGCGKCPSCQLRKKGYEEYLKEQF</sequence>
<dbReference type="PIRSF" id="PIRSF006293">
    <property type="entry name" value="ExsB"/>
    <property type="match status" value="1"/>
</dbReference>
<dbReference type="EMBL" id="JAGFNY010000001">
    <property type="protein sequence ID" value="MBW7569374.1"/>
    <property type="molecule type" value="Genomic_DNA"/>
</dbReference>
<evidence type="ECO:0000256" key="1">
    <source>
        <dbReference type="ARBA" id="ARBA00005061"/>
    </source>
</evidence>
<keyword evidence="2 11" id="KW-0436">Ligase</keyword>
<keyword evidence="4 11" id="KW-0547">Nucleotide-binding</keyword>
<name>A0ABS7DDL0_9GAMM</name>
<evidence type="ECO:0000256" key="6">
    <source>
        <dbReference type="ARBA" id="ARBA00022833"/>
    </source>
</evidence>
<dbReference type="HAMAP" id="MF_01633">
    <property type="entry name" value="QueC"/>
    <property type="match status" value="1"/>
</dbReference>
<keyword evidence="7 11" id="KW-0067">ATP-binding</keyword>
<gene>
    <name evidence="11 12" type="primary">queC</name>
    <name evidence="12" type="ORF">J5V48_00490</name>
</gene>
<dbReference type="Gene3D" id="3.40.50.620">
    <property type="entry name" value="HUPs"/>
    <property type="match status" value="1"/>
</dbReference>
<dbReference type="Pfam" id="PF06508">
    <property type="entry name" value="QueC"/>
    <property type="match status" value="1"/>
</dbReference>
<comment type="cofactor">
    <cofactor evidence="11">
        <name>Zn(2+)</name>
        <dbReference type="ChEBI" id="CHEBI:29105"/>
    </cofactor>
    <text evidence="11">Binds 1 zinc ion per subunit.</text>
</comment>
<evidence type="ECO:0000313" key="13">
    <source>
        <dbReference type="Proteomes" id="UP000731465"/>
    </source>
</evidence>
<evidence type="ECO:0000256" key="10">
    <source>
        <dbReference type="ARBA" id="ARBA00047890"/>
    </source>
</evidence>
<comment type="similarity">
    <text evidence="8 11">Belongs to the QueC family.</text>
</comment>
<dbReference type="EC" id="6.3.4.20" evidence="9 11"/>
<evidence type="ECO:0000256" key="7">
    <source>
        <dbReference type="ARBA" id="ARBA00022840"/>
    </source>
</evidence>
<dbReference type="SUPFAM" id="SSF52402">
    <property type="entry name" value="Adenine nucleotide alpha hydrolases-like"/>
    <property type="match status" value="1"/>
</dbReference>
<comment type="function">
    <text evidence="11">Catalyzes the ATP-dependent conversion of 7-carboxy-7-deazaguanine (CDG) to 7-cyano-7-deazaguanine (preQ(0)).</text>
</comment>
<dbReference type="Proteomes" id="UP000731465">
    <property type="component" value="Unassembled WGS sequence"/>
</dbReference>
<dbReference type="PANTHER" id="PTHR42914:SF1">
    <property type="entry name" value="7-CYANO-7-DEAZAGUANINE SYNTHASE"/>
    <property type="match status" value="1"/>
</dbReference>
<dbReference type="RefSeq" id="WP_219935833.1">
    <property type="nucleotide sequence ID" value="NZ_JAGFNY010000001.1"/>
</dbReference>
<reference evidence="12 13" key="1">
    <citation type="submission" date="2021-03" db="EMBL/GenBank/DDBJ databases">
        <title>Succinivibrio sp. nov. isolated from feces of cow.</title>
        <authorList>
            <person name="Choi J.-Y."/>
        </authorList>
    </citation>
    <scope>NUCLEOTIDE SEQUENCE [LARGE SCALE GENOMIC DNA]</scope>
    <source>
        <strain evidence="12 13">AGMB01872</strain>
    </source>
</reference>
<comment type="pathway">
    <text evidence="1 11">Purine metabolism; 7-cyano-7-deazaguanine biosynthesis.</text>
</comment>
<proteinExistence type="inferred from homology"/>